<sequence>MAEVGEEGEEEIVQGVEEAEVDNKIKILLSAIDATNLGIIRVNVQHYQSECPTWEEANYAEFDEYEEVLLMAQEKL</sequence>
<reference evidence="1 2" key="1">
    <citation type="journal article" date="2018" name="Front. Plant Sci.">
        <title>Red Clover (Trifolium pratense) and Zigzag Clover (T. medium) - A Picture of Genomic Similarities and Differences.</title>
        <authorList>
            <person name="Dluhosova J."/>
            <person name="Istvanek J."/>
            <person name="Nedelnik J."/>
            <person name="Repkova J."/>
        </authorList>
    </citation>
    <scope>NUCLEOTIDE SEQUENCE [LARGE SCALE GENOMIC DNA]</scope>
    <source>
        <strain evidence="2">cv. 10/8</strain>
        <tissue evidence="1">Leaf</tissue>
    </source>
</reference>
<evidence type="ECO:0000313" key="2">
    <source>
        <dbReference type="Proteomes" id="UP000265520"/>
    </source>
</evidence>
<evidence type="ECO:0000313" key="1">
    <source>
        <dbReference type="EMBL" id="MCI56760.1"/>
    </source>
</evidence>
<protein>
    <submittedName>
        <fullName evidence="1">Uncharacterized protein</fullName>
    </submittedName>
</protein>
<feature type="non-terminal residue" evidence="1">
    <location>
        <position position="76"/>
    </location>
</feature>
<dbReference type="AlphaFoldDB" id="A0A392T9C5"/>
<proteinExistence type="predicted"/>
<name>A0A392T9C5_9FABA</name>
<accession>A0A392T9C5</accession>
<comment type="caution">
    <text evidence="1">The sequence shown here is derived from an EMBL/GenBank/DDBJ whole genome shotgun (WGS) entry which is preliminary data.</text>
</comment>
<dbReference type="Proteomes" id="UP000265520">
    <property type="component" value="Unassembled WGS sequence"/>
</dbReference>
<dbReference type="EMBL" id="LXQA010517742">
    <property type="protein sequence ID" value="MCI56760.1"/>
    <property type="molecule type" value="Genomic_DNA"/>
</dbReference>
<organism evidence="1 2">
    <name type="scientific">Trifolium medium</name>
    <dbReference type="NCBI Taxonomy" id="97028"/>
    <lineage>
        <taxon>Eukaryota</taxon>
        <taxon>Viridiplantae</taxon>
        <taxon>Streptophyta</taxon>
        <taxon>Embryophyta</taxon>
        <taxon>Tracheophyta</taxon>
        <taxon>Spermatophyta</taxon>
        <taxon>Magnoliopsida</taxon>
        <taxon>eudicotyledons</taxon>
        <taxon>Gunneridae</taxon>
        <taxon>Pentapetalae</taxon>
        <taxon>rosids</taxon>
        <taxon>fabids</taxon>
        <taxon>Fabales</taxon>
        <taxon>Fabaceae</taxon>
        <taxon>Papilionoideae</taxon>
        <taxon>50 kb inversion clade</taxon>
        <taxon>NPAAA clade</taxon>
        <taxon>Hologalegina</taxon>
        <taxon>IRL clade</taxon>
        <taxon>Trifolieae</taxon>
        <taxon>Trifolium</taxon>
    </lineage>
</organism>
<keyword evidence="2" id="KW-1185">Reference proteome</keyword>